<dbReference type="AlphaFoldDB" id="A0A1B0CQK6"/>
<name>A0A1B0CQK6_LUTLO</name>
<sequence length="183" mass="18864">YKLPTEAEIGHSAAPTLERIRQKNSFTGSLLNRQEDCLGSFPAKNLLNSRAEMSAKIVQICAFLLLTPAILGRPQDLFTFKDGKVGVNFGGYHAAASLGGLLTGNAAHGGLSASAGTPYGQQAGAGLGGSVDGRTAGGLFAGASAGGGVGDQCSPGGKCWSRGWCRWGDQLPKPMLVGCRRVW</sequence>
<dbReference type="VEuPathDB" id="VectorBase:LLONM1_008648"/>
<organism evidence="1 2">
    <name type="scientific">Lutzomyia longipalpis</name>
    <name type="common">Sand fly</name>
    <dbReference type="NCBI Taxonomy" id="7200"/>
    <lineage>
        <taxon>Eukaryota</taxon>
        <taxon>Metazoa</taxon>
        <taxon>Ecdysozoa</taxon>
        <taxon>Arthropoda</taxon>
        <taxon>Hexapoda</taxon>
        <taxon>Insecta</taxon>
        <taxon>Pterygota</taxon>
        <taxon>Neoptera</taxon>
        <taxon>Endopterygota</taxon>
        <taxon>Diptera</taxon>
        <taxon>Nematocera</taxon>
        <taxon>Psychodoidea</taxon>
        <taxon>Psychodidae</taxon>
        <taxon>Lutzomyia</taxon>
        <taxon>Lutzomyia</taxon>
    </lineage>
</organism>
<proteinExistence type="predicted"/>
<accession>A0A1B0CQK6</accession>
<evidence type="ECO:0000313" key="2">
    <source>
        <dbReference type="Proteomes" id="UP000092461"/>
    </source>
</evidence>
<dbReference type="EMBL" id="AJWK01023726">
    <property type="status" value="NOT_ANNOTATED_CDS"/>
    <property type="molecule type" value="Genomic_DNA"/>
</dbReference>
<evidence type="ECO:0000313" key="1">
    <source>
        <dbReference type="EnsemblMetazoa" id="LLOJ007155-PA"/>
    </source>
</evidence>
<dbReference type="EnsemblMetazoa" id="LLOJ007155-RA">
    <property type="protein sequence ID" value="LLOJ007155-PA"/>
    <property type="gene ID" value="LLOJ007155"/>
</dbReference>
<dbReference type="EMBL" id="AJWK01023727">
    <property type="status" value="NOT_ANNOTATED_CDS"/>
    <property type="molecule type" value="Genomic_DNA"/>
</dbReference>
<dbReference type="Proteomes" id="UP000092461">
    <property type="component" value="Unassembled WGS sequence"/>
</dbReference>
<protein>
    <submittedName>
        <fullName evidence="1">Uncharacterized protein</fullName>
    </submittedName>
</protein>
<keyword evidence="2" id="KW-1185">Reference proteome</keyword>
<dbReference type="VEuPathDB" id="VectorBase:LLOJ007155"/>
<reference evidence="1" key="1">
    <citation type="submission" date="2020-05" db="UniProtKB">
        <authorList>
            <consortium name="EnsemblMetazoa"/>
        </authorList>
    </citation>
    <scope>IDENTIFICATION</scope>
    <source>
        <strain evidence="1">Jacobina</strain>
    </source>
</reference>